<dbReference type="InterPro" id="IPR016440">
    <property type="entry name" value="Rubredoxin-O_OxRdtase"/>
</dbReference>
<dbReference type="Gene3D" id="3.40.50.360">
    <property type="match status" value="1"/>
</dbReference>
<dbReference type="PIRSF" id="PIRSF005243">
    <property type="entry name" value="ROO"/>
    <property type="match status" value="1"/>
</dbReference>
<evidence type="ECO:0000313" key="3">
    <source>
        <dbReference type="EMBL" id="SBV91621.1"/>
    </source>
</evidence>
<name>A0A212IWL7_9BACT</name>
<dbReference type="CDD" id="cd07709">
    <property type="entry name" value="flavodiiron_proteins_MBL-fold"/>
    <property type="match status" value="1"/>
</dbReference>
<dbReference type="InterPro" id="IPR036866">
    <property type="entry name" value="RibonucZ/Hydroxyglut_hydro"/>
</dbReference>
<dbReference type="SUPFAM" id="SSF52218">
    <property type="entry name" value="Flavoproteins"/>
    <property type="match status" value="1"/>
</dbReference>
<sequence length="401" mass="45732">MLKPIPIEDDLYYIGVNDRTKNLFENLWPLPKGVSYNSYLLVDEKTALFDTVDVCYSDIFFHKLEIALNGKSLDYVIINHMEPDHSGSLGLLRNRFPNVQIVGNKRTAEMVQGFYGISDGVKIIEDGEELSLGSKHKLIFNLTPMVHWPETMMTYDTYHKIIFSGDAFGTFGTLDGGITDAQLHPERYYDEMVRYYSNVVGKFGSPVQKALEKLNTLEIKYICSTHGPIWTLDEQIKKVISIYDKLSRYEGDEGVVIAYGSMYGNTEQMAETVAYELAQQGIKEVILHNVSKRSHSYIIRDIFKYKGLIIGSPTYNNKLFPEVEYLISKIEGRDMKHRYFGYFGSFTWAGAAVKRLAQFASDSKFEVIGSPVEMKQAMNLNTYEDCVSLGKAMADRLKQDR</sequence>
<dbReference type="PROSITE" id="PS50902">
    <property type="entry name" value="FLAVODOXIN_LIKE"/>
    <property type="match status" value="1"/>
</dbReference>
<dbReference type="Pfam" id="PF19583">
    <property type="entry name" value="ODP"/>
    <property type="match status" value="1"/>
</dbReference>
<dbReference type="AlphaFoldDB" id="A0A212IWL7"/>
<proteinExistence type="inferred from homology"/>
<evidence type="ECO:0000256" key="1">
    <source>
        <dbReference type="ARBA" id="ARBA00007121"/>
    </source>
</evidence>
<feature type="domain" description="Flavodoxin-like" evidence="2">
    <location>
        <begin position="255"/>
        <end position="394"/>
    </location>
</feature>
<dbReference type="GO" id="GO:0016491">
    <property type="term" value="F:oxidoreductase activity"/>
    <property type="evidence" value="ECO:0007669"/>
    <property type="project" value="InterPro"/>
</dbReference>
<reference evidence="3" key="1">
    <citation type="submission" date="2016-04" db="EMBL/GenBank/DDBJ databases">
        <authorList>
            <person name="Evans L.H."/>
            <person name="Alamgir A."/>
            <person name="Owens N."/>
            <person name="Weber N.D."/>
            <person name="Virtaneva K."/>
            <person name="Barbian K."/>
            <person name="Babar A."/>
            <person name="Rosenke K."/>
        </authorList>
    </citation>
    <scope>NUCLEOTIDE SEQUENCE</scope>
    <source>
        <strain evidence="3">86-2</strain>
    </source>
</reference>
<protein>
    <recommendedName>
        <fullName evidence="2">Flavodoxin-like domain-containing protein</fullName>
    </recommendedName>
</protein>
<dbReference type="Pfam" id="PF00258">
    <property type="entry name" value="Flavodoxin_1"/>
    <property type="match status" value="1"/>
</dbReference>
<dbReference type="InterPro" id="IPR045761">
    <property type="entry name" value="ODP_dom"/>
</dbReference>
<dbReference type="Gene3D" id="3.60.15.10">
    <property type="entry name" value="Ribonuclease Z/Hydroxyacylglutathione hydrolase-like"/>
    <property type="match status" value="1"/>
</dbReference>
<dbReference type="InterPro" id="IPR008254">
    <property type="entry name" value="Flavodoxin/NO_synth"/>
</dbReference>
<dbReference type="SUPFAM" id="SSF56281">
    <property type="entry name" value="Metallo-hydrolase/oxidoreductase"/>
    <property type="match status" value="1"/>
</dbReference>
<organism evidence="3">
    <name type="scientific">uncultured Dysgonomonas sp</name>
    <dbReference type="NCBI Taxonomy" id="206096"/>
    <lineage>
        <taxon>Bacteria</taxon>
        <taxon>Pseudomonadati</taxon>
        <taxon>Bacteroidota</taxon>
        <taxon>Bacteroidia</taxon>
        <taxon>Bacteroidales</taxon>
        <taxon>Dysgonomonadaceae</taxon>
        <taxon>Dysgonomonas</taxon>
        <taxon>environmental samples</taxon>
    </lineage>
</organism>
<dbReference type="EMBL" id="FLUL01000001">
    <property type="protein sequence ID" value="SBV91621.1"/>
    <property type="molecule type" value="Genomic_DNA"/>
</dbReference>
<dbReference type="InterPro" id="IPR029039">
    <property type="entry name" value="Flavoprotein-like_sf"/>
</dbReference>
<dbReference type="GO" id="GO:0010181">
    <property type="term" value="F:FMN binding"/>
    <property type="evidence" value="ECO:0007669"/>
    <property type="project" value="InterPro"/>
</dbReference>
<gene>
    <name evidence="3" type="ORF">KL86DYS2_10217</name>
</gene>
<comment type="similarity">
    <text evidence="1">In the N-terminal section; belongs to the zinc metallo-hydrolase group 3 family.</text>
</comment>
<dbReference type="GO" id="GO:0009055">
    <property type="term" value="F:electron transfer activity"/>
    <property type="evidence" value="ECO:0007669"/>
    <property type="project" value="InterPro"/>
</dbReference>
<dbReference type="PANTHER" id="PTHR43717">
    <property type="entry name" value="ANAEROBIC NITRIC OXIDE REDUCTASE FLAVORUBREDOXIN"/>
    <property type="match status" value="1"/>
</dbReference>
<accession>A0A212IWL7</accession>
<dbReference type="RefSeq" id="WP_135105209.1">
    <property type="nucleotide sequence ID" value="NZ_CABTJG010000006.1"/>
</dbReference>
<dbReference type="InterPro" id="IPR001279">
    <property type="entry name" value="Metallo-B-lactamas"/>
</dbReference>
<dbReference type="PANTHER" id="PTHR43717:SF1">
    <property type="entry name" value="ANAEROBIC NITRIC OXIDE REDUCTASE FLAVORUBREDOXIN"/>
    <property type="match status" value="1"/>
</dbReference>
<dbReference type="SMART" id="SM00849">
    <property type="entry name" value="Lactamase_B"/>
    <property type="match status" value="1"/>
</dbReference>
<evidence type="ECO:0000259" key="2">
    <source>
        <dbReference type="PROSITE" id="PS50902"/>
    </source>
</evidence>
<dbReference type="GO" id="GO:0046872">
    <property type="term" value="F:metal ion binding"/>
    <property type="evidence" value="ECO:0007669"/>
    <property type="project" value="InterPro"/>
</dbReference>